<dbReference type="GO" id="GO:0046872">
    <property type="term" value="F:metal ion binding"/>
    <property type="evidence" value="ECO:0007669"/>
    <property type="project" value="UniProtKB-KW"/>
</dbReference>
<evidence type="ECO:0000256" key="1">
    <source>
        <dbReference type="ARBA" id="ARBA00022617"/>
    </source>
</evidence>
<evidence type="ECO:0000313" key="6">
    <source>
        <dbReference type="EMBL" id="UPW01346.1"/>
    </source>
</evidence>
<protein>
    <submittedName>
        <fullName evidence="6">Heme-binding protein</fullName>
    </submittedName>
</protein>
<dbReference type="Gene3D" id="3.30.70.100">
    <property type="match status" value="1"/>
</dbReference>
<dbReference type="GO" id="GO:0016491">
    <property type="term" value="F:oxidoreductase activity"/>
    <property type="evidence" value="ECO:0007669"/>
    <property type="project" value="InterPro"/>
</dbReference>
<dbReference type="NCBIfam" id="NF008913">
    <property type="entry name" value="PRK12276.1"/>
    <property type="match status" value="1"/>
</dbReference>
<dbReference type="InterPro" id="IPR007138">
    <property type="entry name" value="ABM_dom"/>
</dbReference>
<dbReference type="KEGG" id="haxz:M0R88_04385"/>
<feature type="compositionally biased region" description="Basic and acidic residues" evidence="4">
    <location>
        <begin position="267"/>
        <end position="316"/>
    </location>
</feature>
<dbReference type="InterPro" id="IPR011008">
    <property type="entry name" value="Dimeric_a/b-barrel"/>
</dbReference>
<sequence>MTREPPATNEGWYALHDFRTIDWDAWRDAPERDREAALDSGVSFLRDRVDVTDAEDGSSAVFSMLGHKADLLVLHFRPTMADLDTAERAFEDTEFAEYTDQTNSYVSVTEVGGYTNEEMTKEPSEIEDTGLARYAESKLYPEIPDSEFVCFYPMDKRRAPGENWYDLPFDERADMMDTHGEIGKTYAGKVSQVITGSIGFDDYEWGVDLFSNDATNIKDLLYELRFDESSSKYAEFGPFYFGRQFPPEDLPAFMAGEAVPAEEGEGDSGHPHGESGGHGEGGHHGESESHHGHGDGEGHHHGEGGHHGGSDHHGGDESSSADDDSGSIRGELEDLDIYAGQPHGEDVYAMVLYSEADPEELFEEVDGLRKNFDHYDTHVKTAVYQANEASDRDRSAVVSIWETQSAADTAGGFLADLPGIVARAGEESGFGTMGMFYTVKPEHREDFVEKFETVGGLLGDMDGHLETDLLANREDENDMFIASQWESKEDAMSFFRSDDFADTVDWGRDVLADRPRHVFLA</sequence>
<reference evidence="6" key="1">
    <citation type="submission" date="2022-04" db="EMBL/GenBank/DDBJ databases">
        <title>Diverse halophilic archaea isolated from saline environments.</title>
        <authorList>
            <person name="Cui H.-L."/>
        </authorList>
    </citation>
    <scope>NUCLEOTIDE SEQUENCE</scope>
    <source>
        <strain evidence="6">XZYJT40</strain>
    </source>
</reference>
<keyword evidence="2" id="KW-0479">Metal-binding</keyword>
<dbReference type="InterPro" id="IPR010644">
    <property type="entry name" value="ChdC/CLD"/>
</dbReference>
<evidence type="ECO:0000259" key="5">
    <source>
        <dbReference type="PROSITE" id="PS51725"/>
    </source>
</evidence>
<evidence type="ECO:0000313" key="7">
    <source>
        <dbReference type="Proteomes" id="UP000830434"/>
    </source>
</evidence>
<keyword evidence="1" id="KW-0349">Heme</keyword>
<name>A0A8U0IKZ0_9EURY</name>
<evidence type="ECO:0000256" key="4">
    <source>
        <dbReference type="SAM" id="MobiDB-lite"/>
    </source>
</evidence>
<keyword evidence="3" id="KW-0408">Iron</keyword>
<dbReference type="GO" id="GO:0020037">
    <property type="term" value="F:heme binding"/>
    <property type="evidence" value="ECO:0007669"/>
    <property type="project" value="InterPro"/>
</dbReference>
<dbReference type="SUPFAM" id="SSF54909">
    <property type="entry name" value="Dimeric alpha+beta barrel"/>
    <property type="match status" value="2"/>
</dbReference>
<proteinExistence type="predicted"/>
<dbReference type="RefSeq" id="WP_248655749.1">
    <property type="nucleotide sequence ID" value="NZ_CP096658.1"/>
</dbReference>
<evidence type="ECO:0000256" key="2">
    <source>
        <dbReference type="ARBA" id="ARBA00022723"/>
    </source>
</evidence>
<dbReference type="PANTHER" id="PTHR36843:SF1">
    <property type="entry name" value="COPROHEME DECARBOXYLASE"/>
    <property type="match status" value="1"/>
</dbReference>
<dbReference type="GeneID" id="72189066"/>
<feature type="domain" description="ABM" evidence="5">
    <location>
        <begin position="431"/>
        <end position="519"/>
    </location>
</feature>
<gene>
    <name evidence="6" type="ORF">M0R88_04385</name>
</gene>
<keyword evidence="7" id="KW-1185">Reference proteome</keyword>
<accession>A0A8U0IKZ0</accession>
<dbReference type="EMBL" id="CP096658">
    <property type="protein sequence ID" value="UPW01346.1"/>
    <property type="molecule type" value="Genomic_DNA"/>
</dbReference>
<dbReference type="Pfam" id="PF03992">
    <property type="entry name" value="ABM"/>
    <property type="match status" value="1"/>
</dbReference>
<dbReference type="Proteomes" id="UP000830434">
    <property type="component" value="Chromosome"/>
</dbReference>
<feature type="region of interest" description="Disordered" evidence="4">
    <location>
        <begin position="260"/>
        <end position="328"/>
    </location>
</feature>
<dbReference type="NCBIfam" id="NF007124">
    <property type="entry name" value="PRK09565.1"/>
    <property type="match status" value="2"/>
</dbReference>
<dbReference type="PROSITE" id="PS51725">
    <property type="entry name" value="ABM"/>
    <property type="match status" value="1"/>
</dbReference>
<dbReference type="AlphaFoldDB" id="A0A8U0IKZ0"/>
<organism evidence="6 7">
    <name type="scientific">Halorussus gelatinilyticus</name>
    <dbReference type="NCBI Taxonomy" id="2937524"/>
    <lineage>
        <taxon>Archaea</taxon>
        <taxon>Methanobacteriati</taxon>
        <taxon>Methanobacteriota</taxon>
        <taxon>Stenosarchaea group</taxon>
        <taxon>Halobacteria</taxon>
        <taxon>Halobacteriales</taxon>
        <taxon>Haladaptataceae</taxon>
        <taxon>Halorussus</taxon>
    </lineage>
</organism>
<dbReference type="PANTHER" id="PTHR36843">
    <property type="entry name" value="HEME-DEPENDENT PEROXIDASE YWFI-RELATED"/>
    <property type="match status" value="1"/>
</dbReference>
<dbReference type="Pfam" id="PF06778">
    <property type="entry name" value="Chlor_dismutase"/>
    <property type="match status" value="1"/>
</dbReference>
<evidence type="ECO:0000256" key="3">
    <source>
        <dbReference type="ARBA" id="ARBA00023004"/>
    </source>
</evidence>
<dbReference type="Gene3D" id="3.30.70.1030">
    <property type="entry name" value="Apc35880, domain 1"/>
    <property type="match status" value="2"/>
</dbReference>